<keyword evidence="3" id="KW-1185">Reference proteome</keyword>
<evidence type="ECO:0000313" key="2">
    <source>
        <dbReference type="EMBL" id="ODA35931.1"/>
    </source>
</evidence>
<reference evidence="2 3" key="1">
    <citation type="submission" date="2016-05" db="EMBL/GenBank/DDBJ databases">
        <title>Genomic Taxonomy of the Vibrionaceae.</title>
        <authorList>
            <person name="Gomez-Gil B."/>
            <person name="Enciso-Ibarra J."/>
        </authorList>
    </citation>
    <scope>NUCLEOTIDE SEQUENCE [LARGE SCALE GENOMIC DNA]</scope>
    <source>
        <strain evidence="2 3">CAIM 1920</strain>
    </source>
</reference>
<feature type="transmembrane region" description="Helical" evidence="1">
    <location>
        <begin position="21"/>
        <end position="44"/>
    </location>
</feature>
<comment type="caution">
    <text evidence="2">The sequence shown here is derived from an EMBL/GenBank/DDBJ whole genome shotgun (WGS) entry which is preliminary data.</text>
</comment>
<dbReference type="AlphaFoldDB" id="A0A1C3ERT4"/>
<organism evidence="2 3">
    <name type="scientific">Veronia pacifica</name>
    <dbReference type="NCBI Taxonomy" id="1080227"/>
    <lineage>
        <taxon>Bacteria</taxon>
        <taxon>Pseudomonadati</taxon>
        <taxon>Pseudomonadota</taxon>
        <taxon>Gammaproteobacteria</taxon>
        <taxon>Vibrionales</taxon>
        <taxon>Vibrionaceae</taxon>
        <taxon>Veronia</taxon>
    </lineage>
</organism>
<evidence type="ECO:0000313" key="3">
    <source>
        <dbReference type="Proteomes" id="UP000094936"/>
    </source>
</evidence>
<accession>A0A1C3ERT4</accession>
<dbReference type="Proteomes" id="UP000094936">
    <property type="component" value="Unassembled WGS sequence"/>
</dbReference>
<feature type="transmembrane region" description="Helical" evidence="1">
    <location>
        <begin position="56"/>
        <end position="79"/>
    </location>
</feature>
<dbReference type="OrthoDB" id="9829073at2"/>
<protein>
    <submittedName>
        <fullName evidence="2">Uncharacterized protein</fullName>
    </submittedName>
</protein>
<feature type="transmembrane region" description="Helical" evidence="1">
    <location>
        <begin position="91"/>
        <end position="112"/>
    </location>
</feature>
<feature type="transmembrane region" description="Helical" evidence="1">
    <location>
        <begin position="118"/>
        <end position="142"/>
    </location>
</feature>
<gene>
    <name evidence="2" type="ORF">A8L45_02555</name>
</gene>
<keyword evidence="1" id="KW-1133">Transmembrane helix</keyword>
<proteinExistence type="predicted"/>
<dbReference type="EMBL" id="LYBM01000002">
    <property type="protein sequence ID" value="ODA35931.1"/>
    <property type="molecule type" value="Genomic_DNA"/>
</dbReference>
<sequence>MGQNISFDDLVNASQLSFLRWLVAGLIVCLVAPLVSPFGWLFIFVEGVDLSALAVVLSYILFIGLPFTLAWVALFSLIIRFWSPQFSRRSAFKWMIGGGILGFIIVAVPSLIDAGDNLGGLSIAYLLISGLVCGAFAGWLFLKVLLFGRR</sequence>
<name>A0A1C3ERT4_9GAMM</name>
<dbReference type="RefSeq" id="WP_068898887.1">
    <property type="nucleotide sequence ID" value="NZ_JBHUIF010000032.1"/>
</dbReference>
<evidence type="ECO:0000256" key="1">
    <source>
        <dbReference type="SAM" id="Phobius"/>
    </source>
</evidence>
<keyword evidence="1" id="KW-0472">Membrane</keyword>
<keyword evidence="1" id="KW-0812">Transmembrane</keyword>